<reference evidence="2 3" key="1">
    <citation type="submission" date="2015-07" db="EMBL/GenBank/DDBJ databases">
        <authorList>
            <person name="Noorani M."/>
        </authorList>
    </citation>
    <scope>NUCLEOTIDE SEQUENCE [LARGE SCALE GENOMIC DNA]</scope>
    <source>
        <strain evidence="2 3">KCTC 42284</strain>
    </source>
</reference>
<evidence type="ECO:0000313" key="2">
    <source>
        <dbReference type="EMBL" id="AKS41599.1"/>
    </source>
</evidence>
<dbReference type="Proteomes" id="UP000066624">
    <property type="component" value="Chromosome"/>
</dbReference>
<accession>A0A0K0XV61</accession>
<proteinExistence type="predicted"/>
<protein>
    <submittedName>
        <fullName evidence="2">Uncharacterized protein</fullName>
    </submittedName>
</protein>
<feature type="compositionally biased region" description="Basic residues" evidence="1">
    <location>
        <begin position="103"/>
        <end position="112"/>
    </location>
</feature>
<dbReference type="PATRIC" id="fig|1579979.3.peg.1254"/>
<dbReference type="STRING" id="1579979.WM2015_1225"/>
<sequence length="112" mass="12247">MATDPSFIEHALDQSGLAGRLTARKMFGEYGFHLDGKFVAMACDNSFFIKATPALARHGLDLPMRPPYPGAKDYPVADELLDAPEQLRGLLIDTAAELPPPKPKARKPRVES</sequence>
<dbReference type="RefSeq" id="WP_049725231.1">
    <property type="nucleotide sequence ID" value="NZ_CP012154.1"/>
</dbReference>
<dbReference type="Pfam" id="PF04993">
    <property type="entry name" value="TfoX_N"/>
    <property type="match status" value="1"/>
</dbReference>
<dbReference type="KEGG" id="wma:WM2015_1225"/>
<organism evidence="2 3">
    <name type="scientific">Wenzhouxiangella marina</name>
    <dbReference type="NCBI Taxonomy" id="1579979"/>
    <lineage>
        <taxon>Bacteria</taxon>
        <taxon>Pseudomonadati</taxon>
        <taxon>Pseudomonadota</taxon>
        <taxon>Gammaproteobacteria</taxon>
        <taxon>Chromatiales</taxon>
        <taxon>Wenzhouxiangellaceae</taxon>
        <taxon>Wenzhouxiangella</taxon>
    </lineage>
</organism>
<dbReference type="SUPFAM" id="SSF159894">
    <property type="entry name" value="YgaC/TfoX-N like"/>
    <property type="match status" value="1"/>
</dbReference>
<dbReference type="AlphaFoldDB" id="A0A0K0XV61"/>
<dbReference type="Gene3D" id="3.30.1460.30">
    <property type="entry name" value="YgaC/TfoX-N like chaperone"/>
    <property type="match status" value="1"/>
</dbReference>
<evidence type="ECO:0000313" key="3">
    <source>
        <dbReference type="Proteomes" id="UP000066624"/>
    </source>
</evidence>
<dbReference type="EMBL" id="CP012154">
    <property type="protein sequence ID" value="AKS41599.1"/>
    <property type="molecule type" value="Genomic_DNA"/>
</dbReference>
<keyword evidence="3" id="KW-1185">Reference proteome</keyword>
<name>A0A0K0XV61_9GAMM</name>
<gene>
    <name evidence="2" type="ORF">WM2015_1225</name>
</gene>
<dbReference type="OrthoDB" id="8687154at2"/>
<evidence type="ECO:0000256" key="1">
    <source>
        <dbReference type="SAM" id="MobiDB-lite"/>
    </source>
</evidence>
<dbReference type="InterPro" id="IPR007076">
    <property type="entry name" value="TfoX_N"/>
</dbReference>
<feature type="region of interest" description="Disordered" evidence="1">
    <location>
        <begin position="93"/>
        <end position="112"/>
    </location>
</feature>